<evidence type="ECO:0000256" key="1">
    <source>
        <dbReference type="SAM" id="MobiDB-lite"/>
    </source>
</evidence>
<gene>
    <name evidence="2" type="ORF">BU23DRAFT_664356</name>
</gene>
<feature type="region of interest" description="Disordered" evidence="1">
    <location>
        <begin position="216"/>
        <end position="266"/>
    </location>
</feature>
<feature type="compositionally biased region" description="Polar residues" evidence="1">
    <location>
        <begin position="1"/>
        <end position="35"/>
    </location>
</feature>
<proteinExistence type="predicted"/>
<evidence type="ECO:0000313" key="3">
    <source>
        <dbReference type="Proteomes" id="UP000800036"/>
    </source>
</evidence>
<feature type="compositionally biased region" description="Polar residues" evidence="1">
    <location>
        <begin position="96"/>
        <end position="105"/>
    </location>
</feature>
<feature type="compositionally biased region" description="Polar residues" evidence="1">
    <location>
        <begin position="57"/>
        <end position="67"/>
    </location>
</feature>
<protein>
    <submittedName>
        <fullName evidence="2">Uncharacterized protein</fullName>
    </submittedName>
</protein>
<dbReference type="AlphaFoldDB" id="A0A6A5UMI6"/>
<dbReference type="Proteomes" id="UP000800036">
    <property type="component" value="Unassembled WGS sequence"/>
</dbReference>
<organism evidence="2 3">
    <name type="scientific">Bimuria novae-zelandiae CBS 107.79</name>
    <dbReference type="NCBI Taxonomy" id="1447943"/>
    <lineage>
        <taxon>Eukaryota</taxon>
        <taxon>Fungi</taxon>
        <taxon>Dikarya</taxon>
        <taxon>Ascomycota</taxon>
        <taxon>Pezizomycotina</taxon>
        <taxon>Dothideomycetes</taxon>
        <taxon>Pleosporomycetidae</taxon>
        <taxon>Pleosporales</taxon>
        <taxon>Massarineae</taxon>
        <taxon>Didymosphaeriaceae</taxon>
        <taxon>Bimuria</taxon>
    </lineage>
</organism>
<evidence type="ECO:0000313" key="2">
    <source>
        <dbReference type="EMBL" id="KAF1965884.1"/>
    </source>
</evidence>
<reference evidence="2" key="1">
    <citation type="journal article" date="2020" name="Stud. Mycol.">
        <title>101 Dothideomycetes genomes: a test case for predicting lifestyles and emergence of pathogens.</title>
        <authorList>
            <person name="Haridas S."/>
            <person name="Albert R."/>
            <person name="Binder M."/>
            <person name="Bloem J."/>
            <person name="Labutti K."/>
            <person name="Salamov A."/>
            <person name="Andreopoulos B."/>
            <person name="Baker S."/>
            <person name="Barry K."/>
            <person name="Bills G."/>
            <person name="Bluhm B."/>
            <person name="Cannon C."/>
            <person name="Castanera R."/>
            <person name="Culley D."/>
            <person name="Daum C."/>
            <person name="Ezra D."/>
            <person name="Gonzalez J."/>
            <person name="Henrissat B."/>
            <person name="Kuo A."/>
            <person name="Liang C."/>
            <person name="Lipzen A."/>
            <person name="Lutzoni F."/>
            <person name="Magnuson J."/>
            <person name="Mondo S."/>
            <person name="Nolan M."/>
            <person name="Ohm R."/>
            <person name="Pangilinan J."/>
            <person name="Park H.-J."/>
            <person name="Ramirez L."/>
            <person name="Alfaro M."/>
            <person name="Sun H."/>
            <person name="Tritt A."/>
            <person name="Yoshinaga Y."/>
            <person name="Zwiers L.-H."/>
            <person name="Turgeon B."/>
            <person name="Goodwin S."/>
            <person name="Spatafora J."/>
            <person name="Crous P."/>
            <person name="Grigoriev I."/>
        </authorList>
    </citation>
    <scope>NUCLEOTIDE SEQUENCE</scope>
    <source>
        <strain evidence="2">CBS 107.79</strain>
    </source>
</reference>
<name>A0A6A5UMI6_9PLEO</name>
<feature type="region of interest" description="Disordered" evidence="1">
    <location>
        <begin position="1"/>
        <end position="73"/>
    </location>
</feature>
<accession>A0A6A5UMI6</accession>
<feature type="compositionally biased region" description="Basic residues" evidence="1">
    <location>
        <begin position="110"/>
        <end position="121"/>
    </location>
</feature>
<feature type="compositionally biased region" description="Basic and acidic residues" evidence="1">
    <location>
        <begin position="133"/>
        <end position="144"/>
    </location>
</feature>
<sequence length="316" mass="34944">MSSNTLPDVSSRSINDSSTREVSTTRQPNQFSNFPSGHIMHEIGSYSAQKTAVEVSPTPNVASSPKQTPIIRSYAWPPPLESERIATLISKAQVAQNSHIVSTRSPGAKRSARLKSSHHKPLLSAGKNPSSRLEQKRAELAEKKAAEAEKAKKLEEEKEKERNVRVTAKALFVQLLEALPREAFALLPGDFQELKDAEKMKVLCKVHVRFREENGGGESGRVLGEVEDDEEEEEEEEEEESTLGCEEDEEEQFTKEECENGAGEGQGEYDGPRVIVVVDYDISVLTPWAEYQIHMLRLAAVTGPGAPAHQVLEQIS</sequence>
<dbReference type="EMBL" id="ML976754">
    <property type="protein sequence ID" value="KAF1965884.1"/>
    <property type="molecule type" value="Genomic_DNA"/>
</dbReference>
<feature type="compositionally biased region" description="Acidic residues" evidence="1">
    <location>
        <begin position="225"/>
        <end position="251"/>
    </location>
</feature>
<keyword evidence="3" id="KW-1185">Reference proteome</keyword>
<feature type="region of interest" description="Disordered" evidence="1">
    <location>
        <begin position="96"/>
        <end position="144"/>
    </location>
</feature>